<evidence type="ECO:0000256" key="1">
    <source>
        <dbReference type="SAM" id="MobiDB-lite"/>
    </source>
</evidence>
<protein>
    <submittedName>
        <fullName evidence="2">Uncharacterized protein</fullName>
    </submittedName>
</protein>
<reference evidence="2" key="1">
    <citation type="submission" date="2014-09" db="EMBL/GenBank/DDBJ databases">
        <authorList>
            <person name="Magalhaes I.L.F."/>
            <person name="Oliveira U."/>
            <person name="Santos F.R."/>
            <person name="Vidigal T.H.D.A."/>
            <person name="Brescovit A.D."/>
            <person name="Santos A.J."/>
        </authorList>
    </citation>
    <scope>NUCLEOTIDE SEQUENCE</scope>
    <source>
        <tissue evidence="2">Shoot tissue taken approximately 20 cm above the soil surface</tissue>
    </source>
</reference>
<evidence type="ECO:0000313" key="2">
    <source>
        <dbReference type="EMBL" id="JAD83760.1"/>
    </source>
</evidence>
<accession>A0A0A9UC18</accession>
<dbReference type="AlphaFoldDB" id="A0A0A9UC18"/>
<sequence>MSNEASNRSTSQFLSSNPTAQRIANKIPTTPKRINKKRNIIFHVFREPTIRTQLTC</sequence>
<reference evidence="2" key="2">
    <citation type="journal article" date="2015" name="Data Brief">
        <title>Shoot transcriptome of the giant reed, Arundo donax.</title>
        <authorList>
            <person name="Barrero R.A."/>
            <person name="Guerrero F.D."/>
            <person name="Moolhuijzen P."/>
            <person name="Goolsby J.A."/>
            <person name="Tidwell J."/>
            <person name="Bellgard S.E."/>
            <person name="Bellgard M.I."/>
        </authorList>
    </citation>
    <scope>NUCLEOTIDE SEQUENCE</scope>
    <source>
        <tissue evidence="2">Shoot tissue taken approximately 20 cm above the soil surface</tissue>
    </source>
</reference>
<feature type="compositionally biased region" description="Polar residues" evidence="1">
    <location>
        <begin position="1"/>
        <end position="22"/>
    </location>
</feature>
<name>A0A0A9UC18_ARUDO</name>
<feature type="region of interest" description="Disordered" evidence="1">
    <location>
        <begin position="1"/>
        <end position="34"/>
    </location>
</feature>
<dbReference type="EMBL" id="GBRH01214135">
    <property type="protein sequence ID" value="JAD83760.1"/>
    <property type="molecule type" value="Transcribed_RNA"/>
</dbReference>
<organism evidence="2">
    <name type="scientific">Arundo donax</name>
    <name type="common">Giant reed</name>
    <name type="synonym">Donax arundinaceus</name>
    <dbReference type="NCBI Taxonomy" id="35708"/>
    <lineage>
        <taxon>Eukaryota</taxon>
        <taxon>Viridiplantae</taxon>
        <taxon>Streptophyta</taxon>
        <taxon>Embryophyta</taxon>
        <taxon>Tracheophyta</taxon>
        <taxon>Spermatophyta</taxon>
        <taxon>Magnoliopsida</taxon>
        <taxon>Liliopsida</taxon>
        <taxon>Poales</taxon>
        <taxon>Poaceae</taxon>
        <taxon>PACMAD clade</taxon>
        <taxon>Arundinoideae</taxon>
        <taxon>Arundineae</taxon>
        <taxon>Arundo</taxon>
    </lineage>
</organism>
<proteinExistence type="predicted"/>